<feature type="transmembrane region" description="Helical" evidence="1">
    <location>
        <begin position="12"/>
        <end position="33"/>
    </location>
</feature>
<keyword evidence="1" id="KW-1133">Transmembrane helix</keyword>
<evidence type="ECO:0000259" key="2">
    <source>
        <dbReference type="Pfam" id="PF09972"/>
    </source>
</evidence>
<dbReference type="Proteomes" id="UP000526307">
    <property type="component" value="Unassembled WGS sequence"/>
</dbReference>
<dbReference type="RefSeq" id="WP_178978740.1">
    <property type="nucleotide sequence ID" value="NZ_JABXYR010000002.1"/>
</dbReference>
<dbReference type="EMBL" id="JABXYR010000002">
    <property type="protein sequence ID" value="NWO23861.1"/>
    <property type="molecule type" value="Genomic_DNA"/>
</dbReference>
<comment type="caution">
    <text evidence="4">The sequence shown here is derived from an EMBL/GenBank/DDBJ whole genome shotgun (WGS) entry which is preliminary data.</text>
</comment>
<evidence type="ECO:0000259" key="3">
    <source>
        <dbReference type="Pfam" id="PF20990"/>
    </source>
</evidence>
<name>A0A7Y8VSK3_9FIRM</name>
<evidence type="ECO:0000313" key="4">
    <source>
        <dbReference type="EMBL" id="NWO23861.1"/>
    </source>
</evidence>
<keyword evidence="1" id="KW-0812">Transmembrane</keyword>
<keyword evidence="5" id="KW-1185">Reference proteome</keyword>
<dbReference type="InterPro" id="IPR048389">
    <property type="entry name" value="YciQ-like_C"/>
</dbReference>
<dbReference type="AlphaFoldDB" id="A0A7Y8VSK3"/>
<feature type="transmembrane region" description="Helical" evidence="1">
    <location>
        <begin position="412"/>
        <end position="430"/>
    </location>
</feature>
<organism evidence="4 5">
    <name type="scientific">Mogibacterium timidum</name>
    <dbReference type="NCBI Taxonomy" id="35519"/>
    <lineage>
        <taxon>Bacteria</taxon>
        <taxon>Bacillati</taxon>
        <taxon>Bacillota</taxon>
        <taxon>Clostridia</taxon>
        <taxon>Peptostreptococcales</taxon>
        <taxon>Anaerovoracaceae</taxon>
        <taxon>Mogibacterium</taxon>
    </lineage>
</organism>
<evidence type="ECO:0000313" key="5">
    <source>
        <dbReference type="Proteomes" id="UP000526307"/>
    </source>
</evidence>
<evidence type="ECO:0000256" key="1">
    <source>
        <dbReference type="SAM" id="Phobius"/>
    </source>
</evidence>
<feature type="transmembrane region" description="Helical" evidence="1">
    <location>
        <begin position="256"/>
        <end position="274"/>
    </location>
</feature>
<feature type="transmembrane region" description="Helical" evidence="1">
    <location>
        <begin position="436"/>
        <end position="460"/>
    </location>
</feature>
<dbReference type="InterPro" id="IPR018702">
    <property type="entry name" value="DUF2207"/>
</dbReference>
<gene>
    <name evidence="4" type="ORF">HW270_07250</name>
</gene>
<accession>A0A7Y8VSK3</accession>
<reference evidence="4 5" key="1">
    <citation type="submission" date="2020-06" db="EMBL/GenBank/DDBJ databases">
        <title>Mogibacterium timidum strain W9173 genomic sequence.</title>
        <authorList>
            <person name="Wade W.G."/>
            <person name="Johnston C.D."/>
            <person name="Chen T."/>
            <person name="Dewhirst F.E."/>
        </authorList>
    </citation>
    <scope>NUCLEOTIDE SEQUENCE [LARGE SCALE GENOMIC DNA]</scope>
    <source>
        <strain evidence="4 5">W9173</strain>
    </source>
</reference>
<feature type="transmembrane region" description="Helical" evidence="1">
    <location>
        <begin position="481"/>
        <end position="505"/>
    </location>
</feature>
<feature type="domain" description="DUF2207" evidence="2">
    <location>
        <begin position="67"/>
        <end position="220"/>
    </location>
</feature>
<feature type="transmembrane region" description="Helical" evidence="1">
    <location>
        <begin position="511"/>
        <end position="531"/>
    </location>
</feature>
<dbReference type="Pfam" id="PF20990">
    <property type="entry name" value="DUF2207_C"/>
    <property type="match status" value="2"/>
</dbReference>
<dbReference type="Pfam" id="PF09972">
    <property type="entry name" value="DUF2207"/>
    <property type="match status" value="1"/>
</dbReference>
<feature type="domain" description="Predicted membrane protein YciQ-like C-terminal" evidence="3">
    <location>
        <begin position="289"/>
        <end position="459"/>
    </location>
</feature>
<protein>
    <submittedName>
        <fullName evidence="4">DUF2207 domain-containing protein</fullName>
    </submittedName>
</protein>
<keyword evidence="1" id="KW-0472">Membrane</keyword>
<proteinExistence type="predicted"/>
<feature type="domain" description="Predicted membrane protein YciQ-like C-terminal" evidence="3">
    <location>
        <begin position="465"/>
        <end position="591"/>
    </location>
</feature>
<sequence>MFDNIQGNKLSKTLLSIMIVIVITFSGIVPIYADDDVSNDTKSISSEQQGFESGFNEDYYVNGYATNSFDVDIKVNKDYSYDFTETIDVDFKTQKHGIVRNIPIAGNYKIKNISVEGDDYDVKKEDGNLIIKIGSADRYVNGRKTYKIKYRIENYLQRNSENNIYVDVLPTGWETVILSSKLRVKLPDDFKYDGFKAYSGHYGSSGDNNDKWYYNKENHSLESSDTMIPAKAGITLLVKTPKSYWVGARSKSWSNIFNTIVVLACFAAVAFIRLSRNKNKEIVSPVMFNPPEGITPAELGYLADGAVDKKDVTSLYLYLASKGYIQIEEGSDKKAIKFKALKAPINEPGFVNKFYKSLFGSDSESSIGKTASLEKAGESIGEAYDTICSQIEDKYSGEMSIFSGSSLVMEQLAMVIGCIGYGVTLALGIYRSDLPIYFSGAVVAMIGGLLIFTLLIWIYITSKIRTHYYYRKSMNAVKSASGLIVWIILYLIFTAGFILMMAAIGKKETPTYIFLIFALYSLLIPVFVVGIKARSEYNRKIYGEILGFKEFIATAEIDRINELVTDNPSYFYDVLPYAYVLGLTSKWVKKFDNIKIPEHEGYSYYNMTVFDYMRINMMMNSIQHSTYSGIAAANADSGGGGIGGFSGGGFSGGGSGGGGGGAW</sequence>